<reference evidence="1" key="1">
    <citation type="submission" date="2014-11" db="EMBL/GenBank/DDBJ databases">
        <authorList>
            <person name="Amaro Gonzalez C."/>
        </authorList>
    </citation>
    <scope>NUCLEOTIDE SEQUENCE</scope>
</reference>
<accession>A0A0E9V6Z4</accession>
<name>A0A0E9V6Z4_ANGAN</name>
<organism evidence="1">
    <name type="scientific">Anguilla anguilla</name>
    <name type="common">European freshwater eel</name>
    <name type="synonym">Muraena anguilla</name>
    <dbReference type="NCBI Taxonomy" id="7936"/>
    <lineage>
        <taxon>Eukaryota</taxon>
        <taxon>Metazoa</taxon>
        <taxon>Chordata</taxon>
        <taxon>Craniata</taxon>
        <taxon>Vertebrata</taxon>
        <taxon>Euteleostomi</taxon>
        <taxon>Actinopterygii</taxon>
        <taxon>Neopterygii</taxon>
        <taxon>Teleostei</taxon>
        <taxon>Anguilliformes</taxon>
        <taxon>Anguillidae</taxon>
        <taxon>Anguilla</taxon>
    </lineage>
</organism>
<dbReference type="EMBL" id="GBXM01034770">
    <property type="protein sequence ID" value="JAH73807.1"/>
    <property type="molecule type" value="Transcribed_RNA"/>
</dbReference>
<protein>
    <submittedName>
        <fullName evidence="1">Uncharacterized protein</fullName>
    </submittedName>
</protein>
<dbReference type="AlphaFoldDB" id="A0A0E9V6Z4"/>
<sequence length="44" mass="4807">MHNLYLAYTPSIFCVLLHLSVELCIAPISNKCPALYPTALCAPT</sequence>
<reference evidence="1" key="2">
    <citation type="journal article" date="2015" name="Fish Shellfish Immunol.">
        <title>Early steps in the European eel (Anguilla anguilla)-Vibrio vulnificus interaction in the gills: Role of the RtxA13 toxin.</title>
        <authorList>
            <person name="Callol A."/>
            <person name="Pajuelo D."/>
            <person name="Ebbesson L."/>
            <person name="Teles M."/>
            <person name="MacKenzie S."/>
            <person name="Amaro C."/>
        </authorList>
    </citation>
    <scope>NUCLEOTIDE SEQUENCE</scope>
</reference>
<evidence type="ECO:0000313" key="1">
    <source>
        <dbReference type="EMBL" id="JAH73807.1"/>
    </source>
</evidence>
<proteinExistence type="predicted"/>